<sequence>GHTAVALWIAAGIGVLEVSRLAGHTSTSFTLDRYGHLFPQSERESAAKLDRYLAELPVARMLHGAGDFNPTRSD</sequence>
<gene>
    <name evidence="2" type="ORF">B2A_09956</name>
</gene>
<reference evidence="2" key="2">
    <citation type="journal article" date="2014" name="ISME J.">
        <title>Microbial stratification in low pH oxic and suboxic macroscopic growths along an acid mine drainage.</title>
        <authorList>
            <person name="Mendez-Garcia C."/>
            <person name="Mesa V."/>
            <person name="Sprenger R.R."/>
            <person name="Richter M."/>
            <person name="Diez M.S."/>
            <person name="Solano J."/>
            <person name="Bargiela R."/>
            <person name="Golyshina O.V."/>
            <person name="Manteca A."/>
            <person name="Ramos J.L."/>
            <person name="Gallego J.R."/>
            <person name="Llorente I."/>
            <person name="Martins Dos Santos V.A."/>
            <person name="Jensen O.N."/>
            <person name="Pelaez A.I."/>
            <person name="Sanchez J."/>
            <person name="Ferrer M."/>
        </authorList>
    </citation>
    <scope>NUCLEOTIDE SEQUENCE</scope>
</reference>
<dbReference type="EMBL" id="AUZZ01007193">
    <property type="protein sequence ID" value="EQD43273.1"/>
    <property type="molecule type" value="Genomic_DNA"/>
</dbReference>
<proteinExistence type="predicted"/>
<dbReference type="SUPFAM" id="SSF56349">
    <property type="entry name" value="DNA breaking-rejoining enzymes"/>
    <property type="match status" value="1"/>
</dbReference>
<comment type="caution">
    <text evidence="2">The sequence shown here is derived from an EMBL/GenBank/DDBJ whole genome shotgun (WGS) entry which is preliminary data.</text>
</comment>
<dbReference type="GO" id="GO:0015074">
    <property type="term" value="P:DNA integration"/>
    <property type="evidence" value="ECO:0007669"/>
    <property type="project" value="InterPro"/>
</dbReference>
<protein>
    <recommendedName>
        <fullName evidence="3">Phage integrase family protein</fullName>
    </recommendedName>
</protein>
<dbReference type="InterPro" id="IPR011010">
    <property type="entry name" value="DNA_brk_join_enz"/>
</dbReference>
<dbReference type="GO" id="GO:0006310">
    <property type="term" value="P:DNA recombination"/>
    <property type="evidence" value="ECO:0007669"/>
    <property type="project" value="UniProtKB-KW"/>
</dbReference>
<dbReference type="Gene3D" id="1.10.443.10">
    <property type="entry name" value="Intergrase catalytic core"/>
    <property type="match status" value="1"/>
</dbReference>
<evidence type="ECO:0008006" key="3">
    <source>
        <dbReference type="Google" id="ProtNLM"/>
    </source>
</evidence>
<evidence type="ECO:0000256" key="1">
    <source>
        <dbReference type="ARBA" id="ARBA00023172"/>
    </source>
</evidence>
<name>T0ZE26_9ZZZZ</name>
<dbReference type="GO" id="GO:0003677">
    <property type="term" value="F:DNA binding"/>
    <property type="evidence" value="ECO:0007669"/>
    <property type="project" value="InterPro"/>
</dbReference>
<organism evidence="2">
    <name type="scientific">mine drainage metagenome</name>
    <dbReference type="NCBI Taxonomy" id="410659"/>
    <lineage>
        <taxon>unclassified sequences</taxon>
        <taxon>metagenomes</taxon>
        <taxon>ecological metagenomes</taxon>
    </lineage>
</organism>
<keyword evidence="1" id="KW-0233">DNA recombination</keyword>
<accession>T0ZE26</accession>
<dbReference type="InterPro" id="IPR013762">
    <property type="entry name" value="Integrase-like_cat_sf"/>
</dbReference>
<reference evidence="2" key="1">
    <citation type="submission" date="2013-08" db="EMBL/GenBank/DDBJ databases">
        <authorList>
            <person name="Mendez C."/>
            <person name="Richter M."/>
            <person name="Ferrer M."/>
            <person name="Sanchez J."/>
        </authorList>
    </citation>
    <scope>NUCLEOTIDE SEQUENCE</scope>
</reference>
<feature type="non-terminal residue" evidence="2">
    <location>
        <position position="1"/>
    </location>
</feature>
<dbReference type="AlphaFoldDB" id="T0ZE26"/>
<evidence type="ECO:0000313" key="2">
    <source>
        <dbReference type="EMBL" id="EQD43273.1"/>
    </source>
</evidence>